<feature type="domain" description="Transcriptional regulator-like" evidence="2">
    <location>
        <begin position="13"/>
        <end position="57"/>
    </location>
</feature>
<dbReference type="EMBL" id="RWYU02000007">
    <property type="protein sequence ID" value="RYJ61118.1"/>
    <property type="molecule type" value="Genomic_DNA"/>
</dbReference>
<proteinExistence type="predicted"/>
<name>A0A482UH59_9PSED</name>
<dbReference type="RefSeq" id="WP_021209448.1">
    <property type="nucleotide sequence ID" value="NZ_RWYU02000007.1"/>
</dbReference>
<gene>
    <name evidence="4" type="ORF">EJA06_017715</name>
</gene>
<dbReference type="Pfam" id="PF22791">
    <property type="entry name" value="DUF7011"/>
    <property type="match status" value="1"/>
</dbReference>
<dbReference type="Proteomes" id="UP000282800">
    <property type="component" value="Unassembled WGS sequence"/>
</dbReference>
<sequence>MAHRNAEQRCPTAAYLYLLHLDEHALAWEYLRRNPEYRRDWQDCVRRAAAAHRWGLRVLENPGLDARDAHPLWLVDHPGMIQLHPDVYSTPDAAAFDFWNIPGCKVLVHDGCCLRVTTGFAGCRIRLAMAPGLKNGDAFVVAMRPGRLPGSRARVMAEALNELAAGSHATPLAQTFSRPSATALLELHTLQALDASLAGASLREVALCLFGSAAVTQGWHADASLRSKVRRLVRRGRGLMLDDYRRLARLDLQGRAVPSHHQNDPEQGSPAF</sequence>
<evidence type="ECO:0000259" key="3">
    <source>
        <dbReference type="Pfam" id="PF22791"/>
    </source>
</evidence>
<dbReference type="OrthoDB" id="8654520at2"/>
<dbReference type="Pfam" id="PF20109">
    <property type="entry name" value="Trans_reg_dom"/>
    <property type="match status" value="1"/>
</dbReference>
<evidence type="ECO:0000313" key="4">
    <source>
        <dbReference type="EMBL" id="RYJ61118.1"/>
    </source>
</evidence>
<evidence type="ECO:0000259" key="2">
    <source>
        <dbReference type="Pfam" id="PF20109"/>
    </source>
</evidence>
<reference evidence="4 5" key="1">
    <citation type="submission" date="2019-01" db="EMBL/GenBank/DDBJ databases">
        <title>High-quality draft genome of. Pseudomonas songnenensis str. L103, a full-fledged denitrifier isolated from 100 meters deep aquifer in a heavily nitrogen fertilized agricultural area.</title>
        <authorList>
            <person name="Liu M."/>
            <person name="Liu B."/>
        </authorList>
    </citation>
    <scope>NUCLEOTIDE SEQUENCE [LARGE SCALE GENOMIC DNA]</scope>
    <source>
        <strain evidence="4 5">L103</strain>
    </source>
</reference>
<evidence type="ECO:0000313" key="5">
    <source>
        <dbReference type="Proteomes" id="UP000282800"/>
    </source>
</evidence>
<organism evidence="4 5">
    <name type="scientific">Pseudomonas songnenensis</name>
    <dbReference type="NCBI Taxonomy" id="1176259"/>
    <lineage>
        <taxon>Bacteria</taxon>
        <taxon>Pseudomonadati</taxon>
        <taxon>Pseudomonadota</taxon>
        <taxon>Gammaproteobacteria</taxon>
        <taxon>Pseudomonadales</taxon>
        <taxon>Pseudomonadaceae</taxon>
        <taxon>Pseudomonas</taxon>
    </lineage>
</organism>
<evidence type="ECO:0000259" key="1">
    <source>
        <dbReference type="Pfam" id="PF10074"/>
    </source>
</evidence>
<accession>A0A482UH59</accession>
<comment type="caution">
    <text evidence="4">The sequence shown here is derived from an EMBL/GenBank/DDBJ whole genome shotgun (WGS) entry which is preliminary data.</text>
</comment>
<dbReference type="InterPro" id="IPR018754">
    <property type="entry name" value="RovC-like_DNA-bd"/>
</dbReference>
<feature type="domain" description="T6SS Transcription factor RovC-like DNA binding" evidence="1">
    <location>
        <begin position="151"/>
        <end position="249"/>
    </location>
</feature>
<dbReference type="Pfam" id="PF10074">
    <property type="entry name" value="RovC_DNA-bd"/>
    <property type="match status" value="1"/>
</dbReference>
<feature type="domain" description="DUF7011" evidence="3">
    <location>
        <begin position="79"/>
        <end position="124"/>
    </location>
</feature>
<protein>
    <submittedName>
        <fullName evidence="4">DUF2285 domain-containing protein</fullName>
    </submittedName>
</protein>
<dbReference type="InterPro" id="IPR045465">
    <property type="entry name" value="Trans_reg_dom"/>
</dbReference>
<dbReference type="AlphaFoldDB" id="A0A482UH59"/>
<dbReference type="InterPro" id="IPR053895">
    <property type="entry name" value="DUF7011"/>
</dbReference>